<protein>
    <recommendedName>
        <fullName evidence="7">Transcription factor domain-containing protein</fullName>
    </recommendedName>
</protein>
<organism evidence="6">
    <name type="scientific">Aureobasidium pullulans</name>
    <name type="common">Black yeast</name>
    <name type="synonym">Pullularia pullulans</name>
    <dbReference type="NCBI Taxonomy" id="5580"/>
    <lineage>
        <taxon>Eukaryota</taxon>
        <taxon>Fungi</taxon>
        <taxon>Dikarya</taxon>
        <taxon>Ascomycota</taxon>
        <taxon>Pezizomycotina</taxon>
        <taxon>Dothideomycetes</taxon>
        <taxon>Dothideomycetidae</taxon>
        <taxon>Dothideales</taxon>
        <taxon>Saccotheciaceae</taxon>
        <taxon>Aureobasidium</taxon>
    </lineage>
</organism>
<dbReference type="GO" id="GO:0000981">
    <property type="term" value="F:DNA-binding transcription factor activity, RNA polymerase II-specific"/>
    <property type="evidence" value="ECO:0007669"/>
    <property type="project" value="TreeGrafter"/>
</dbReference>
<keyword evidence="4" id="KW-0804">Transcription</keyword>
<evidence type="ECO:0000313" key="6">
    <source>
        <dbReference type="EMBL" id="THX02690.1"/>
    </source>
</evidence>
<evidence type="ECO:0008006" key="7">
    <source>
        <dbReference type="Google" id="ProtNLM"/>
    </source>
</evidence>
<evidence type="ECO:0000256" key="3">
    <source>
        <dbReference type="ARBA" id="ARBA00023125"/>
    </source>
</evidence>
<proteinExistence type="predicted"/>
<reference evidence="6" key="1">
    <citation type="submission" date="2018-10" db="EMBL/GenBank/DDBJ databases">
        <title>Fifty Aureobasidium pullulans genomes reveal a recombining polyextremotolerant generalist.</title>
        <authorList>
            <person name="Gostincar C."/>
            <person name="Turk M."/>
            <person name="Zajc J."/>
            <person name="Gunde-Cimerman N."/>
        </authorList>
    </citation>
    <scope>NUCLEOTIDE SEQUENCE [LARGE SCALE GENOMIC DNA]</scope>
    <source>
        <strain evidence="6">EXF-10085</strain>
    </source>
</reference>
<dbReference type="InterPro" id="IPR051089">
    <property type="entry name" value="prtT"/>
</dbReference>
<sequence length="502" mass="56364">MVFDRFTTNMLPNFPFMVLPADHGIADVRKNNCVLFLAVLDAAGDGFWSTEVSRQLRKFLMQVYSTFLRETAVYSMSTLQALVISAIWHRDVGEEQSGEQIGVFQICNAAANMAISIGLGDILKQYSWSGFMPMQSSSVRGPASDYQIASLEVRRAWLACYYVCSHTSMAMQTPGIIRWTRQMEECLEVLEIHPASPASDKILCSHIRLQHILEDVEGQLRSSILGPTAMKVTYRAFRRQLADWASSIDIWNEPFQLSHPFATLYLHEMATCAGSPPINQAQFIDCTTAAHNLLDTFLSLDISSIRTLPTAYSIQLTHATIVLVNLHFAAARLINPADAVLKTQNIRIDHYLARLMQKFSGWGTLWPMQRLAKKLRELKEMVRHCDNNAMPSELAWLNVWTLIEAPLDTNPHDTTLAEQQQDPEQAHSTEIGETAILSVPNGDDLIWQSLATNANVSQYDLNNTLPSASLDIAQLNDWFGTDLNTSTFDFDGNLQAMIQFLD</sequence>
<keyword evidence="3" id="KW-0238">DNA-binding</keyword>
<keyword evidence="2" id="KW-0805">Transcription regulation</keyword>
<dbReference type="GO" id="GO:0000976">
    <property type="term" value="F:transcription cis-regulatory region binding"/>
    <property type="evidence" value="ECO:0007669"/>
    <property type="project" value="TreeGrafter"/>
</dbReference>
<dbReference type="EMBL" id="QZAS01000037">
    <property type="protein sequence ID" value="THX02690.1"/>
    <property type="molecule type" value="Genomic_DNA"/>
</dbReference>
<dbReference type="GO" id="GO:0005634">
    <property type="term" value="C:nucleus"/>
    <property type="evidence" value="ECO:0007669"/>
    <property type="project" value="UniProtKB-SubCell"/>
</dbReference>
<comment type="subcellular location">
    <subcellularLocation>
        <location evidence="1">Nucleus</location>
    </subcellularLocation>
</comment>
<accession>A0A4S9C9G3</accession>
<dbReference type="AlphaFoldDB" id="A0A4S9C9G3"/>
<gene>
    <name evidence="6" type="ORF">D6D13_08118</name>
</gene>
<dbReference type="CDD" id="cd12148">
    <property type="entry name" value="fungal_TF_MHR"/>
    <property type="match status" value="1"/>
</dbReference>
<keyword evidence="5" id="KW-0539">Nucleus</keyword>
<evidence type="ECO:0000256" key="2">
    <source>
        <dbReference type="ARBA" id="ARBA00023015"/>
    </source>
</evidence>
<dbReference type="PANTHER" id="PTHR31845">
    <property type="entry name" value="FINGER DOMAIN PROTEIN, PUTATIVE-RELATED"/>
    <property type="match status" value="1"/>
</dbReference>
<name>A0A4S9C9G3_AURPU</name>
<comment type="caution">
    <text evidence="6">The sequence shown here is derived from an EMBL/GenBank/DDBJ whole genome shotgun (WGS) entry which is preliminary data.</text>
</comment>
<dbReference type="PANTHER" id="PTHR31845:SF39">
    <property type="entry name" value="TRANSCRIPTION FACTOR PBCR-RELATED"/>
    <property type="match status" value="1"/>
</dbReference>
<evidence type="ECO:0000256" key="5">
    <source>
        <dbReference type="ARBA" id="ARBA00023242"/>
    </source>
</evidence>
<evidence type="ECO:0000256" key="1">
    <source>
        <dbReference type="ARBA" id="ARBA00004123"/>
    </source>
</evidence>
<evidence type="ECO:0000256" key="4">
    <source>
        <dbReference type="ARBA" id="ARBA00023163"/>
    </source>
</evidence>